<evidence type="ECO:0000256" key="8">
    <source>
        <dbReference type="ARBA" id="ARBA00022801"/>
    </source>
</evidence>
<dbReference type="OrthoDB" id="9791132at2"/>
<dbReference type="PANTHER" id="PTHR21581:SF6">
    <property type="entry name" value="TRAFFICKING PROTEIN PARTICLE COMPLEX SUBUNIT 12"/>
    <property type="match status" value="1"/>
</dbReference>
<dbReference type="Pfam" id="PF07943">
    <property type="entry name" value="PBP5_C"/>
    <property type="match status" value="1"/>
</dbReference>
<dbReference type="PRINTS" id="PR00725">
    <property type="entry name" value="DADACBPTASE1"/>
</dbReference>
<proteinExistence type="inferred from homology"/>
<dbReference type="SUPFAM" id="SSF69189">
    <property type="entry name" value="Penicillin-binding protein associated domain"/>
    <property type="match status" value="1"/>
</dbReference>
<dbReference type="Gene3D" id="2.60.410.10">
    <property type="entry name" value="D-Ala-D-Ala carboxypeptidase, C-terminal domain"/>
    <property type="match status" value="1"/>
</dbReference>
<dbReference type="InterPro" id="IPR001967">
    <property type="entry name" value="Peptidase_S11_N"/>
</dbReference>
<evidence type="ECO:0000256" key="11">
    <source>
        <dbReference type="ARBA" id="ARBA00023316"/>
    </source>
</evidence>
<keyword evidence="5 17" id="KW-0121">Carboxypeptidase</keyword>
<accession>A0A1W1WLS4</accession>
<evidence type="ECO:0000256" key="3">
    <source>
        <dbReference type="ARBA" id="ARBA00007164"/>
    </source>
</evidence>
<evidence type="ECO:0000256" key="9">
    <source>
        <dbReference type="ARBA" id="ARBA00022960"/>
    </source>
</evidence>
<evidence type="ECO:0000256" key="6">
    <source>
        <dbReference type="ARBA" id="ARBA00022670"/>
    </source>
</evidence>
<keyword evidence="6" id="KW-0645">Protease</keyword>
<name>A0A1W1WLS4_SULTA</name>
<feature type="active site" evidence="13">
    <location>
        <position position="129"/>
    </location>
</feature>
<feature type="active site" description="Proton acceptor" evidence="13">
    <location>
        <position position="77"/>
    </location>
</feature>
<feature type="domain" description="Peptidase S11 D-Ala-D-Ala carboxypeptidase A C-terminal" evidence="16">
    <location>
        <begin position="283"/>
        <end position="370"/>
    </location>
</feature>
<evidence type="ECO:0000313" key="18">
    <source>
        <dbReference type="Proteomes" id="UP000192660"/>
    </source>
</evidence>
<dbReference type="GO" id="GO:0008360">
    <property type="term" value="P:regulation of cell shape"/>
    <property type="evidence" value="ECO:0007669"/>
    <property type="project" value="UniProtKB-KW"/>
</dbReference>
<comment type="function">
    <text evidence="1">Removes C-terminal D-alanyl residues from sugar-peptide cell wall precursors.</text>
</comment>
<dbReference type="EMBL" id="FWWY01000001">
    <property type="protein sequence ID" value="SMC07142.1"/>
    <property type="molecule type" value="Genomic_DNA"/>
</dbReference>
<feature type="active site" description="Acyl-ester intermediate" evidence="13">
    <location>
        <position position="74"/>
    </location>
</feature>
<dbReference type="Proteomes" id="UP000192660">
    <property type="component" value="Unassembled WGS sequence"/>
</dbReference>
<sequence length="389" mass="42593">MLNLVSTLLAVGLTTTPAAYHHSAKPSVSRSVSRSHVVSQQGPHITARGAILMDARTGAIMYEKDAFRQLDPASVTKMMTAILVIEHGHLSKTVTISKNAAYTVGSALHIAPGQKYTVYDLLYGLLMRSGNDASVALAEADAGSVSKFVAQMNMKAQELGAFNTQFENPNGLTKPGHFSTAYDLALIARYAMTLPVFRKIVGTREGHIMELRHKTKRTLHNTNQLLYTFPDATGIKTGTTDAAGKCLVASATRNGQDLIAVVLHSQDRYADAKNLLVWGFEHWSTTEIMRPGEEVARIPVQKGQTPTVPVQVTKPLWLSLPNQETYEIYVRPILLSAPVKRHQPAGFVSVIATGQPAYVASLETMEADGVKTVHQSFWQWLRSRFSRGK</sequence>
<dbReference type="AlphaFoldDB" id="A0A1W1WLS4"/>
<dbReference type="InterPro" id="IPR018044">
    <property type="entry name" value="Peptidase_S11"/>
</dbReference>
<evidence type="ECO:0000313" key="17">
    <source>
        <dbReference type="EMBL" id="SMC07142.1"/>
    </source>
</evidence>
<keyword evidence="7" id="KW-0732">Signal</keyword>
<dbReference type="InterPro" id="IPR012338">
    <property type="entry name" value="Beta-lactam/transpept-like"/>
</dbReference>
<keyword evidence="18" id="KW-1185">Reference proteome</keyword>
<dbReference type="Gene3D" id="3.40.710.10">
    <property type="entry name" value="DD-peptidase/beta-lactamase superfamily"/>
    <property type="match status" value="1"/>
</dbReference>
<dbReference type="RefSeq" id="WP_028962209.1">
    <property type="nucleotide sequence ID" value="NZ_FWWY01000001.1"/>
</dbReference>
<evidence type="ECO:0000256" key="10">
    <source>
        <dbReference type="ARBA" id="ARBA00022984"/>
    </source>
</evidence>
<evidence type="ECO:0000256" key="15">
    <source>
        <dbReference type="RuleBase" id="RU004016"/>
    </source>
</evidence>
<evidence type="ECO:0000256" key="1">
    <source>
        <dbReference type="ARBA" id="ARBA00003217"/>
    </source>
</evidence>
<dbReference type="STRING" id="28034.BFX07_06485"/>
<dbReference type="Pfam" id="PF00768">
    <property type="entry name" value="Peptidase_S11"/>
    <property type="match status" value="1"/>
</dbReference>
<comment type="catalytic activity">
    <reaction evidence="12">
        <text>Preferential cleavage: (Ac)2-L-Lys-D-Ala-|-D-Ala. Also transpeptidation of peptidyl-alanyl moieties that are N-acyl substituents of D-alanine.</text>
        <dbReference type="EC" id="3.4.16.4"/>
    </reaction>
</comment>
<dbReference type="SUPFAM" id="SSF56601">
    <property type="entry name" value="beta-lactamase/transpeptidase-like"/>
    <property type="match status" value="1"/>
</dbReference>
<dbReference type="EC" id="3.4.16.4" evidence="4"/>
<organism evidence="17 18">
    <name type="scientific">Sulfobacillus thermosulfidooxidans (strain DSM 9293 / VKM B-1269 / AT-1)</name>
    <dbReference type="NCBI Taxonomy" id="929705"/>
    <lineage>
        <taxon>Bacteria</taxon>
        <taxon>Bacillati</taxon>
        <taxon>Bacillota</taxon>
        <taxon>Clostridia</taxon>
        <taxon>Eubacteriales</taxon>
        <taxon>Clostridiales Family XVII. Incertae Sedis</taxon>
        <taxon>Sulfobacillus</taxon>
    </lineage>
</organism>
<evidence type="ECO:0000256" key="7">
    <source>
        <dbReference type="ARBA" id="ARBA00022729"/>
    </source>
</evidence>
<dbReference type="PANTHER" id="PTHR21581">
    <property type="entry name" value="D-ALANYL-D-ALANINE CARBOXYPEPTIDASE"/>
    <property type="match status" value="1"/>
</dbReference>
<evidence type="ECO:0000259" key="16">
    <source>
        <dbReference type="SMART" id="SM00936"/>
    </source>
</evidence>
<keyword evidence="8" id="KW-0378">Hydrolase</keyword>
<keyword evidence="11" id="KW-0961">Cell wall biogenesis/degradation</keyword>
<protein>
    <recommendedName>
        <fullName evidence="4">serine-type D-Ala-D-Ala carboxypeptidase</fullName>
        <ecNumber evidence="4">3.4.16.4</ecNumber>
    </recommendedName>
</protein>
<gene>
    <name evidence="17" type="ORF">SAMN00768000_3226</name>
</gene>
<dbReference type="InterPro" id="IPR012907">
    <property type="entry name" value="Peptidase_S11_C"/>
</dbReference>
<comment type="similarity">
    <text evidence="3 15">Belongs to the peptidase S11 family.</text>
</comment>
<evidence type="ECO:0000256" key="2">
    <source>
        <dbReference type="ARBA" id="ARBA00004752"/>
    </source>
</evidence>
<keyword evidence="10" id="KW-0573">Peptidoglycan synthesis</keyword>
<evidence type="ECO:0000256" key="14">
    <source>
        <dbReference type="PIRSR" id="PIRSR618044-2"/>
    </source>
</evidence>
<reference evidence="18" key="1">
    <citation type="submission" date="2017-04" db="EMBL/GenBank/DDBJ databases">
        <authorList>
            <person name="Varghese N."/>
            <person name="Submissions S."/>
        </authorList>
    </citation>
    <scope>NUCLEOTIDE SEQUENCE [LARGE SCALE GENOMIC DNA]</scope>
    <source>
        <strain evidence="18">DSM 9293</strain>
    </source>
</reference>
<evidence type="ECO:0000256" key="5">
    <source>
        <dbReference type="ARBA" id="ARBA00022645"/>
    </source>
</evidence>
<evidence type="ECO:0000256" key="12">
    <source>
        <dbReference type="ARBA" id="ARBA00034000"/>
    </source>
</evidence>
<evidence type="ECO:0000256" key="4">
    <source>
        <dbReference type="ARBA" id="ARBA00012448"/>
    </source>
</evidence>
<dbReference type="GO" id="GO:0006508">
    <property type="term" value="P:proteolysis"/>
    <property type="evidence" value="ECO:0007669"/>
    <property type="project" value="UniProtKB-KW"/>
</dbReference>
<dbReference type="GO" id="GO:0009002">
    <property type="term" value="F:serine-type D-Ala-D-Ala carboxypeptidase activity"/>
    <property type="evidence" value="ECO:0007669"/>
    <property type="project" value="UniProtKB-EC"/>
</dbReference>
<dbReference type="InterPro" id="IPR015956">
    <property type="entry name" value="Peniciliin-bd_prot_C_sf"/>
</dbReference>
<evidence type="ECO:0000256" key="13">
    <source>
        <dbReference type="PIRSR" id="PIRSR618044-1"/>
    </source>
</evidence>
<dbReference type="InterPro" id="IPR037167">
    <property type="entry name" value="Peptidase_S11_C_sf"/>
</dbReference>
<keyword evidence="9" id="KW-0133">Cell shape</keyword>
<dbReference type="GO" id="GO:0009252">
    <property type="term" value="P:peptidoglycan biosynthetic process"/>
    <property type="evidence" value="ECO:0007669"/>
    <property type="project" value="UniProtKB-UniPathway"/>
</dbReference>
<dbReference type="GO" id="GO:0071555">
    <property type="term" value="P:cell wall organization"/>
    <property type="evidence" value="ECO:0007669"/>
    <property type="project" value="UniProtKB-KW"/>
</dbReference>
<dbReference type="UniPathway" id="UPA00219"/>
<dbReference type="SMART" id="SM00936">
    <property type="entry name" value="PBP5_C"/>
    <property type="match status" value="1"/>
</dbReference>
<comment type="pathway">
    <text evidence="2">Cell wall biogenesis; peptidoglycan biosynthesis.</text>
</comment>
<feature type="binding site" evidence="14">
    <location>
        <position position="236"/>
    </location>
    <ligand>
        <name>substrate</name>
    </ligand>
</feature>